<dbReference type="AlphaFoldDB" id="A0A9J6CG07"/>
<evidence type="ECO:0008006" key="5">
    <source>
        <dbReference type="Google" id="ProtNLM"/>
    </source>
</evidence>
<accession>A0A9J6CG07</accession>
<name>A0A9J6CG07_POLVA</name>
<dbReference type="OrthoDB" id="539634at2759"/>
<sequence length="192" mass="22271">MSNEKDHISARDLSILNLIFDQKNCEEKINECIETVVDTIDIKDCDEENSEEIKESKRLEIEGVILTESAKFDEALIKFNQSIDLAPQRPSPYNNRAQLFRFLDEDEKAIIDLNKSIELSSDEYMLTKCRAYTQRGIIKRKQNNIEEARDDFNESAKLGSKFAHQQLVDLNPYAQLCNQMVSKILNDYNEVK</sequence>
<dbReference type="InterPro" id="IPR011990">
    <property type="entry name" value="TPR-like_helical_dom_sf"/>
</dbReference>
<evidence type="ECO:0000256" key="2">
    <source>
        <dbReference type="PROSITE-ProRule" id="PRU00339"/>
    </source>
</evidence>
<dbReference type="PROSITE" id="PS50005">
    <property type="entry name" value="TPR"/>
    <property type="match status" value="1"/>
</dbReference>
<comment type="caution">
    <text evidence="3">The sequence shown here is derived from an EMBL/GenBank/DDBJ whole genome shotgun (WGS) entry which is preliminary data.</text>
</comment>
<dbReference type="InterPro" id="IPR038906">
    <property type="entry name" value="TTC36"/>
</dbReference>
<reference evidence="3" key="1">
    <citation type="submission" date="2021-03" db="EMBL/GenBank/DDBJ databases">
        <title>Chromosome level genome of the anhydrobiotic midge Polypedilum vanderplanki.</title>
        <authorList>
            <person name="Yoshida Y."/>
            <person name="Kikawada T."/>
            <person name="Gusev O."/>
        </authorList>
    </citation>
    <scope>NUCLEOTIDE SEQUENCE</scope>
    <source>
        <strain evidence="3">NIAS01</strain>
        <tissue evidence="3">Whole body or cell culture</tissue>
    </source>
</reference>
<dbReference type="Gene3D" id="1.25.40.10">
    <property type="entry name" value="Tetratricopeptide repeat domain"/>
    <property type="match status" value="1"/>
</dbReference>
<dbReference type="Pfam" id="PF13181">
    <property type="entry name" value="TPR_8"/>
    <property type="match status" value="1"/>
</dbReference>
<evidence type="ECO:0000313" key="4">
    <source>
        <dbReference type="Proteomes" id="UP001107558"/>
    </source>
</evidence>
<evidence type="ECO:0000313" key="3">
    <source>
        <dbReference type="EMBL" id="KAG5681121.1"/>
    </source>
</evidence>
<dbReference type="EMBL" id="JADBJN010000001">
    <property type="protein sequence ID" value="KAG5681121.1"/>
    <property type="molecule type" value="Genomic_DNA"/>
</dbReference>
<dbReference type="Proteomes" id="UP001107558">
    <property type="component" value="Chromosome 1"/>
</dbReference>
<organism evidence="3 4">
    <name type="scientific">Polypedilum vanderplanki</name>
    <name type="common">Sleeping chironomid midge</name>
    <dbReference type="NCBI Taxonomy" id="319348"/>
    <lineage>
        <taxon>Eukaryota</taxon>
        <taxon>Metazoa</taxon>
        <taxon>Ecdysozoa</taxon>
        <taxon>Arthropoda</taxon>
        <taxon>Hexapoda</taxon>
        <taxon>Insecta</taxon>
        <taxon>Pterygota</taxon>
        <taxon>Neoptera</taxon>
        <taxon>Endopterygota</taxon>
        <taxon>Diptera</taxon>
        <taxon>Nematocera</taxon>
        <taxon>Chironomoidea</taxon>
        <taxon>Chironomidae</taxon>
        <taxon>Chironominae</taxon>
        <taxon>Polypedilum</taxon>
        <taxon>Polypedilum</taxon>
    </lineage>
</organism>
<comment type="similarity">
    <text evidence="1">Belongs to the TTC36 family.</text>
</comment>
<gene>
    <name evidence="3" type="ORF">PVAND_010581</name>
</gene>
<keyword evidence="4" id="KW-1185">Reference proteome</keyword>
<dbReference type="SMART" id="SM00028">
    <property type="entry name" value="TPR"/>
    <property type="match status" value="3"/>
</dbReference>
<feature type="repeat" description="TPR" evidence="2">
    <location>
        <begin position="56"/>
        <end position="89"/>
    </location>
</feature>
<proteinExistence type="inferred from homology"/>
<dbReference type="InterPro" id="IPR019734">
    <property type="entry name" value="TPR_rpt"/>
</dbReference>
<keyword evidence="2" id="KW-0802">TPR repeat</keyword>
<dbReference type="GO" id="GO:0006570">
    <property type="term" value="P:tyrosine metabolic process"/>
    <property type="evidence" value="ECO:0007669"/>
    <property type="project" value="TreeGrafter"/>
</dbReference>
<dbReference type="SUPFAM" id="SSF48452">
    <property type="entry name" value="TPR-like"/>
    <property type="match status" value="1"/>
</dbReference>
<protein>
    <recommendedName>
        <fullName evidence="5">Tetratricopeptide repeat protein</fullName>
    </recommendedName>
</protein>
<dbReference type="PANTHER" id="PTHR21405:SF0">
    <property type="entry name" value="TETRATRICOPEPTIDE REPEAT PROTEIN 36"/>
    <property type="match status" value="1"/>
</dbReference>
<evidence type="ECO:0000256" key="1">
    <source>
        <dbReference type="ARBA" id="ARBA00006995"/>
    </source>
</evidence>
<dbReference type="PANTHER" id="PTHR21405">
    <property type="entry name" value="CDNA SEQUENCE BC021608"/>
    <property type="match status" value="1"/>
</dbReference>